<dbReference type="EMBL" id="UOGE01000017">
    <property type="protein sequence ID" value="VAX16859.1"/>
    <property type="molecule type" value="Genomic_DNA"/>
</dbReference>
<evidence type="ECO:0000313" key="5">
    <source>
        <dbReference type="EMBL" id="VAX16859.1"/>
    </source>
</evidence>
<dbReference type="Pfam" id="PF00460">
    <property type="entry name" value="Flg_bb_rod"/>
    <property type="match status" value="1"/>
</dbReference>
<dbReference type="InterPro" id="IPR053967">
    <property type="entry name" value="LlgE_F_G-like_D1"/>
</dbReference>
<protein>
    <submittedName>
        <fullName evidence="5">Flagellar basal-body rod protein FlgG</fullName>
    </submittedName>
</protein>
<dbReference type="NCBIfam" id="TIGR02490">
    <property type="entry name" value="flgF"/>
    <property type="match status" value="1"/>
</dbReference>
<dbReference type="SUPFAM" id="SSF117143">
    <property type="entry name" value="Flagellar hook protein flgE"/>
    <property type="match status" value="1"/>
</dbReference>
<feature type="domain" description="Flagellar basal body rod protein N-terminal" evidence="2">
    <location>
        <begin position="1"/>
        <end position="31"/>
    </location>
</feature>
<dbReference type="InterPro" id="IPR001444">
    <property type="entry name" value="Flag_bb_rod_N"/>
</dbReference>
<gene>
    <name evidence="5" type="ORF">MNBD_NITROSPINAE02-1554</name>
</gene>
<keyword evidence="5" id="KW-0966">Cell projection</keyword>
<feature type="domain" description="Flagellar basal-body/hook protein C-terminal" evidence="3">
    <location>
        <begin position="209"/>
        <end position="252"/>
    </location>
</feature>
<dbReference type="InterPro" id="IPR037925">
    <property type="entry name" value="FlgE/F/G-like"/>
</dbReference>
<organism evidence="5">
    <name type="scientific">hydrothermal vent metagenome</name>
    <dbReference type="NCBI Taxonomy" id="652676"/>
    <lineage>
        <taxon>unclassified sequences</taxon>
        <taxon>metagenomes</taxon>
        <taxon>ecological metagenomes</taxon>
    </lineage>
</organism>
<evidence type="ECO:0000259" key="3">
    <source>
        <dbReference type="Pfam" id="PF06429"/>
    </source>
</evidence>
<dbReference type="InterPro" id="IPR020013">
    <property type="entry name" value="Flagellar_FlgE/F/G"/>
</dbReference>
<dbReference type="InterPro" id="IPR019776">
    <property type="entry name" value="Flagellar_basal_body_rod_CS"/>
</dbReference>
<accession>A0A3B1BFG5</accession>
<dbReference type="PROSITE" id="PS00588">
    <property type="entry name" value="FLAGELLA_BB_ROD"/>
    <property type="match status" value="1"/>
</dbReference>
<keyword evidence="5" id="KW-0282">Flagellum</keyword>
<dbReference type="InterPro" id="IPR010930">
    <property type="entry name" value="Flg_bb/hook_C_dom"/>
</dbReference>
<dbReference type="PANTHER" id="PTHR30435:SF19">
    <property type="entry name" value="FLAGELLAR BASAL-BODY ROD PROTEIN FLGG"/>
    <property type="match status" value="1"/>
</dbReference>
<evidence type="ECO:0000259" key="2">
    <source>
        <dbReference type="Pfam" id="PF00460"/>
    </source>
</evidence>
<dbReference type="PANTHER" id="PTHR30435">
    <property type="entry name" value="FLAGELLAR PROTEIN"/>
    <property type="match status" value="1"/>
</dbReference>
<proteinExistence type="inferred from homology"/>
<dbReference type="InterPro" id="IPR012836">
    <property type="entry name" value="FlgF"/>
</dbReference>
<evidence type="ECO:0000259" key="4">
    <source>
        <dbReference type="Pfam" id="PF22692"/>
    </source>
</evidence>
<comment type="similarity">
    <text evidence="1">Belongs to the flagella basal body rod proteins family.</text>
</comment>
<reference evidence="5" key="1">
    <citation type="submission" date="2018-06" db="EMBL/GenBank/DDBJ databases">
        <authorList>
            <person name="Zhirakovskaya E."/>
        </authorList>
    </citation>
    <scope>NUCLEOTIDE SEQUENCE</scope>
</reference>
<dbReference type="GO" id="GO:0071978">
    <property type="term" value="P:bacterial-type flagellum-dependent swarming motility"/>
    <property type="evidence" value="ECO:0007669"/>
    <property type="project" value="TreeGrafter"/>
</dbReference>
<sequence>MYVAVSGAIAAQKRLDSIANNIANVNTAGFKSDKLVFESYLAKSEREGEPGAPVKGKGAAALRQAEFVVATESYADYTVGSIRETGSPYDIAIAGNGFLSVMTYEGERFTRAGNLSKNEDGALVSSQGYPVLDETNRLIYVNDKYVTIDKEGSVWLTNNEEFQEYSDYAGKIKIVEFLKPENLVKEGNGLYRSDNPAEGFAARDTRVIQGSLESSNVNIIREMTAMIQNQRITESYTKVIQTSDQMTGTLLSNLGRP</sequence>
<dbReference type="AlphaFoldDB" id="A0A3B1BFG5"/>
<name>A0A3B1BFG5_9ZZZZ</name>
<keyword evidence="5" id="KW-0969">Cilium</keyword>
<feature type="domain" description="Flagellar hook protein FlgE/F/G-like D1" evidence="4">
    <location>
        <begin position="92"/>
        <end position="154"/>
    </location>
</feature>
<dbReference type="Pfam" id="PF22692">
    <property type="entry name" value="LlgE_F_G_D1"/>
    <property type="match status" value="1"/>
</dbReference>
<dbReference type="GO" id="GO:0030694">
    <property type="term" value="C:bacterial-type flagellum basal body, rod"/>
    <property type="evidence" value="ECO:0007669"/>
    <property type="project" value="InterPro"/>
</dbReference>
<dbReference type="Pfam" id="PF06429">
    <property type="entry name" value="Flg_bbr_C"/>
    <property type="match status" value="1"/>
</dbReference>
<evidence type="ECO:0000256" key="1">
    <source>
        <dbReference type="ARBA" id="ARBA00009677"/>
    </source>
</evidence>
<dbReference type="NCBIfam" id="TIGR03506">
    <property type="entry name" value="FlgEFG_subfam"/>
    <property type="match status" value="1"/>
</dbReference>